<evidence type="ECO:0000313" key="1">
    <source>
        <dbReference type="EMBL" id="CAK5030539.1"/>
    </source>
</evidence>
<comment type="caution">
    <text evidence="1">The sequence shown here is derived from an EMBL/GenBank/DDBJ whole genome shotgun (WGS) entry which is preliminary data.</text>
</comment>
<name>A0ACB0Y471_MELEN</name>
<protein>
    <submittedName>
        <fullName evidence="1">Uncharacterized protein</fullName>
    </submittedName>
</protein>
<sequence length="371" mass="42563">MGHSKPDAHPNNNQKQQPQNYSFPKHLLFYLSILSSINSSLFNCFGYILFAFEEKNNLNKSRNDLIIFYFFSLLSLTFLTILKEQQQKLFKRKCFSFLFSQNILLPIALFGAGSALCTLNSEILHPFSVSLFGASLTIIWPATWLQFIGELNYNNIKTINNQISPAITIILISSHFGPFIFPFILTQIYIIYGGPELFTSIELFFIFLMVIAFVCILNIQANQQQSGSQFWHWFRGEGGRRTRRSIRLFVNSFRGSLRRRQKASRNRQNKRRRVGTADSALLEESSICGGHSALSNYNSFQTLNERITNNNSRQSNQNRLFSRQMSEQQKENIKNNSKPISPISLRRAQFSLPSIVIHQETPTGSRGSVNS</sequence>
<evidence type="ECO:0000313" key="2">
    <source>
        <dbReference type="Proteomes" id="UP001497535"/>
    </source>
</evidence>
<proteinExistence type="predicted"/>
<organism evidence="1 2">
    <name type="scientific">Meloidogyne enterolobii</name>
    <name type="common">Root-knot nematode worm</name>
    <name type="synonym">Meloidogyne mayaguensis</name>
    <dbReference type="NCBI Taxonomy" id="390850"/>
    <lineage>
        <taxon>Eukaryota</taxon>
        <taxon>Metazoa</taxon>
        <taxon>Ecdysozoa</taxon>
        <taxon>Nematoda</taxon>
        <taxon>Chromadorea</taxon>
        <taxon>Rhabditida</taxon>
        <taxon>Tylenchina</taxon>
        <taxon>Tylenchomorpha</taxon>
        <taxon>Tylenchoidea</taxon>
        <taxon>Meloidogynidae</taxon>
        <taxon>Meloidogyninae</taxon>
        <taxon>Meloidogyne</taxon>
    </lineage>
</organism>
<gene>
    <name evidence="1" type="ORF">MENTE1834_LOCUS7243</name>
</gene>
<dbReference type="Proteomes" id="UP001497535">
    <property type="component" value="Unassembled WGS sequence"/>
</dbReference>
<accession>A0ACB0Y471</accession>
<dbReference type="EMBL" id="CAVMJV010000005">
    <property type="protein sequence ID" value="CAK5030539.1"/>
    <property type="molecule type" value="Genomic_DNA"/>
</dbReference>
<reference evidence="1" key="1">
    <citation type="submission" date="2023-11" db="EMBL/GenBank/DDBJ databases">
        <authorList>
            <person name="Poullet M."/>
        </authorList>
    </citation>
    <scope>NUCLEOTIDE SEQUENCE</scope>
    <source>
        <strain evidence="1">E1834</strain>
    </source>
</reference>
<keyword evidence="2" id="KW-1185">Reference proteome</keyword>